<name>A0ABZ0WCH2_9BACT</name>
<dbReference type="InterPro" id="IPR013325">
    <property type="entry name" value="RNA_pol_sigma_r2"/>
</dbReference>
<gene>
    <name evidence="6" type="ORF">U0035_05125</name>
</gene>
<dbReference type="InterPro" id="IPR013249">
    <property type="entry name" value="RNA_pol_sigma70_r4_t2"/>
</dbReference>
<dbReference type="NCBIfam" id="TIGR02937">
    <property type="entry name" value="sigma70-ECF"/>
    <property type="match status" value="1"/>
</dbReference>
<dbReference type="PANTHER" id="PTHR43133:SF46">
    <property type="entry name" value="RNA POLYMERASE SIGMA-70 FACTOR ECF SUBFAMILY"/>
    <property type="match status" value="1"/>
</dbReference>
<comment type="similarity">
    <text evidence="1">Belongs to the sigma-70 factor family. ECF subfamily.</text>
</comment>
<evidence type="ECO:0000313" key="6">
    <source>
        <dbReference type="EMBL" id="WQD39527.1"/>
    </source>
</evidence>
<dbReference type="PANTHER" id="PTHR43133">
    <property type="entry name" value="RNA POLYMERASE ECF-TYPE SIGMA FACTO"/>
    <property type="match status" value="1"/>
</dbReference>
<accession>A0ABZ0WCH2</accession>
<keyword evidence="4" id="KW-0804">Transcription</keyword>
<dbReference type="InterPro" id="IPR014284">
    <property type="entry name" value="RNA_pol_sigma-70_dom"/>
</dbReference>
<dbReference type="RefSeq" id="WP_114788963.1">
    <property type="nucleotide sequence ID" value="NZ_CP139960.1"/>
</dbReference>
<keyword evidence="3" id="KW-0731">Sigma factor</keyword>
<dbReference type="Gene3D" id="1.10.10.10">
    <property type="entry name" value="Winged helix-like DNA-binding domain superfamily/Winged helix DNA-binding domain"/>
    <property type="match status" value="1"/>
</dbReference>
<dbReference type="InterPro" id="IPR036388">
    <property type="entry name" value="WH-like_DNA-bd_sf"/>
</dbReference>
<organism evidence="6 7">
    <name type="scientific">Niabella yanshanensis</name>
    <dbReference type="NCBI Taxonomy" id="577386"/>
    <lineage>
        <taxon>Bacteria</taxon>
        <taxon>Pseudomonadati</taxon>
        <taxon>Bacteroidota</taxon>
        <taxon>Chitinophagia</taxon>
        <taxon>Chitinophagales</taxon>
        <taxon>Chitinophagaceae</taxon>
        <taxon>Niabella</taxon>
    </lineage>
</organism>
<evidence type="ECO:0000256" key="4">
    <source>
        <dbReference type="ARBA" id="ARBA00023163"/>
    </source>
</evidence>
<dbReference type="Pfam" id="PF08281">
    <property type="entry name" value="Sigma70_r4_2"/>
    <property type="match status" value="1"/>
</dbReference>
<dbReference type="InterPro" id="IPR039425">
    <property type="entry name" value="RNA_pol_sigma-70-like"/>
</dbReference>
<dbReference type="SUPFAM" id="SSF88946">
    <property type="entry name" value="Sigma2 domain of RNA polymerase sigma factors"/>
    <property type="match status" value="1"/>
</dbReference>
<sequence length="189" mass="22263">MTDKELIILIGFKNREAYNALYDRYWQSLYMHVFGKIKEHEVTQDILQEFWIKIWKDPSFVLTNEEGMAKGFFCKFLNFRVLDYYRSLHHEIISLDNEKRNTIEQIGYSHILEDISLKDMNILIQKVIDELPGAVKRIAWLRRQGHSVGETARLLSISEKTVRNKYSLAMAKIREVLKSAGTKIIASFF</sequence>
<dbReference type="InterPro" id="IPR013324">
    <property type="entry name" value="RNA_pol_sigma_r3/r4-like"/>
</dbReference>
<evidence type="ECO:0000256" key="3">
    <source>
        <dbReference type="ARBA" id="ARBA00023082"/>
    </source>
</evidence>
<keyword evidence="7" id="KW-1185">Reference proteome</keyword>
<evidence type="ECO:0000256" key="2">
    <source>
        <dbReference type="ARBA" id="ARBA00023015"/>
    </source>
</evidence>
<keyword evidence="2" id="KW-0805">Transcription regulation</keyword>
<dbReference type="Gene3D" id="1.10.1740.10">
    <property type="match status" value="1"/>
</dbReference>
<proteinExistence type="inferred from homology"/>
<feature type="domain" description="RNA polymerase sigma factor 70 region 4 type 2" evidence="5">
    <location>
        <begin position="124"/>
        <end position="173"/>
    </location>
</feature>
<dbReference type="SUPFAM" id="SSF88659">
    <property type="entry name" value="Sigma3 and sigma4 domains of RNA polymerase sigma factors"/>
    <property type="match status" value="1"/>
</dbReference>
<reference evidence="6 7" key="1">
    <citation type="submission" date="2023-12" db="EMBL/GenBank/DDBJ databases">
        <title>Genome sequencing and assembly of bacterial species from a model synthetic community.</title>
        <authorList>
            <person name="Hogle S.L."/>
        </authorList>
    </citation>
    <scope>NUCLEOTIDE SEQUENCE [LARGE SCALE GENOMIC DNA]</scope>
    <source>
        <strain evidence="6 7">HAMBI_3031</strain>
    </source>
</reference>
<dbReference type="EMBL" id="CP139960">
    <property type="protein sequence ID" value="WQD39527.1"/>
    <property type="molecule type" value="Genomic_DNA"/>
</dbReference>
<evidence type="ECO:0000259" key="5">
    <source>
        <dbReference type="Pfam" id="PF08281"/>
    </source>
</evidence>
<protein>
    <submittedName>
        <fullName evidence="6">RNA polymerase sigma factor</fullName>
    </submittedName>
</protein>
<evidence type="ECO:0000313" key="7">
    <source>
        <dbReference type="Proteomes" id="UP001325680"/>
    </source>
</evidence>
<evidence type="ECO:0000256" key="1">
    <source>
        <dbReference type="ARBA" id="ARBA00010641"/>
    </source>
</evidence>
<dbReference type="Proteomes" id="UP001325680">
    <property type="component" value="Chromosome"/>
</dbReference>